<accession>A0A2U2XEM9</accession>
<dbReference type="InterPro" id="IPR050486">
    <property type="entry name" value="Mannose-1P_guanyltransferase"/>
</dbReference>
<dbReference type="CDD" id="cd06915">
    <property type="entry name" value="NTP_transferase_WcbM_like"/>
    <property type="match status" value="1"/>
</dbReference>
<protein>
    <submittedName>
        <fullName evidence="6">Histidinol phosphate phosphatase</fullName>
    </submittedName>
</protein>
<keyword evidence="4" id="KW-0378">Hydrolase</keyword>
<reference evidence="6 7" key="1">
    <citation type="submission" date="2018-05" db="EMBL/GenBank/DDBJ databases">
        <title>Brumimicrobium oceani sp. nov., isolated from coastal sediment.</title>
        <authorList>
            <person name="Kou Y."/>
        </authorList>
    </citation>
    <scope>NUCLEOTIDE SEQUENCE [LARGE SCALE GENOMIC DNA]</scope>
    <source>
        <strain evidence="6 7">C305</strain>
    </source>
</reference>
<dbReference type="NCBIfam" id="TIGR01656">
    <property type="entry name" value="Histidinol-ppas"/>
    <property type="match status" value="1"/>
</dbReference>
<feature type="domain" description="Nucleotidyl transferase" evidence="5">
    <location>
        <begin position="3"/>
        <end position="227"/>
    </location>
</feature>
<dbReference type="Gene3D" id="3.90.550.10">
    <property type="entry name" value="Spore Coat Polysaccharide Biosynthesis Protein SpsA, Chain A"/>
    <property type="match status" value="1"/>
</dbReference>
<keyword evidence="7" id="KW-1185">Reference proteome</keyword>
<dbReference type="Pfam" id="PF00483">
    <property type="entry name" value="NTP_transferase"/>
    <property type="match status" value="1"/>
</dbReference>
<evidence type="ECO:0000256" key="4">
    <source>
        <dbReference type="ARBA" id="ARBA00022801"/>
    </source>
</evidence>
<dbReference type="SUPFAM" id="SSF53448">
    <property type="entry name" value="Nucleotide-diphospho-sugar transferases"/>
    <property type="match status" value="1"/>
</dbReference>
<dbReference type="SUPFAM" id="SSF56784">
    <property type="entry name" value="HAD-like"/>
    <property type="match status" value="1"/>
</dbReference>
<dbReference type="Proteomes" id="UP000245370">
    <property type="component" value="Unassembled WGS sequence"/>
</dbReference>
<dbReference type="Gene3D" id="3.40.50.1000">
    <property type="entry name" value="HAD superfamily/HAD-like"/>
    <property type="match status" value="1"/>
</dbReference>
<evidence type="ECO:0000259" key="5">
    <source>
        <dbReference type="Pfam" id="PF00483"/>
    </source>
</evidence>
<dbReference type="GO" id="GO:0016791">
    <property type="term" value="F:phosphatase activity"/>
    <property type="evidence" value="ECO:0007669"/>
    <property type="project" value="InterPro"/>
</dbReference>
<gene>
    <name evidence="6" type="ORF">DIT68_03190</name>
</gene>
<dbReference type="EMBL" id="QFRJ01000002">
    <property type="protein sequence ID" value="PWH86259.1"/>
    <property type="molecule type" value="Genomic_DNA"/>
</dbReference>
<evidence type="ECO:0000256" key="1">
    <source>
        <dbReference type="ARBA" id="ARBA00001946"/>
    </source>
</evidence>
<keyword evidence="2" id="KW-0963">Cytoplasm</keyword>
<dbReference type="InterPro" id="IPR013954">
    <property type="entry name" value="PNK3P"/>
</dbReference>
<dbReference type="InterPro" id="IPR005835">
    <property type="entry name" value="NTP_transferase_dom"/>
</dbReference>
<dbReference type="InterPro" id="IPR029044">
    <property type="entry name" value="Nucleotide-diphossugar_trans"/>
</dbReference>
<dbReference type="CDD" id="cd07503">
    <property type="entry name" value="HAD_HisB-N"/>
    <property type="match status" value="1"/>
</dbReference>
<dbReference type="InterPro" id="IPR006543">
    <property type="entry name" value="Histidinol-phos"/>
</dbReference>
<organism evidence="6 7">
    <name type="scientific">Brumimicrobium oceani</name>
    <dbReference type="NCBI Taxonomy" id="2100725"/>
    <lineage>
        <taxon>Bacteria</taxon>
        <taxon>Pseudomonadati</taxon>
        <taxon>Bacteroidota</taxon>
        <taxon>Flavobacteriia</taxon>
        <taxon>Flavobacteriales</taxon>
        <taxon>Crocinitomicaceae</taxon>
        <taxon>Brumimicrobium</taxon>
    </lineage>
</organism>
<dbReference type="OrthoDB" id="9813880at2"/>
<sequence>MEAIILAGGLGTRLKNVSKRMPKSMALIQGKPFLEYQMDLLISQGVKKFVLSIGYKSEQIQSHFKENYKGCEIQYAIEKELLGTGGAIKNAMRFTSDENVIVANGDSLVVTNLQAQLEFHLEHEADVTLALKEMKDFERYGTVKLDENARIIDFIEKQPISAGIINAGLYIFNVKSYRQQNWPQKFSVEKDYFESCVNEQKMLGFMTKAYFLDIGIPSDFEKAQTEIGSFFKIDKSWTLFLDRDGVINKKRDNDYVKTLDELEFLPGALEAISKLNKYFHKTVIVTNQQGIGKGLMTEEALEIVHQKVVSSIEEKGGKIDAVYYAPDLASPNNKLRKPNIGMAEKAKEDFPGIDFTKSIMIGDSTSDMEFGTNAGMVNVFISDTENEDHYTCTSLVQFETLLSSVLGAK</sequence>
<dbReference type="GO" id="GO:0046872">
    <property type="term" value="F:metal ion binding"/>
    <property type="evidence" value="ECO:0007669"/>
    <property type="project" value="UniProtKB-KW"/>
</dbReference>
<dbReference type="InterPro" id="IPR036412">
    <property type="entry name" value="HAD-like_sf"/>
</dbReference>
<evidence type="ECO:0000256" key="3">
    <source>
        <dbReference type="ARBA" id="ARBA00022723"/>
    </source>
</evidence>
<keyword evidence="3" id="KW-0479">Metal-binding</keyword>
<dbReference type="Pfam" id="PF08645">
    <property type="entry name" value="PNK3P"/>
    <property type="match status" value="1"/>
</dbReference>
<proteinExistence type="predicted"/>
<evidence type="ECO:0000256" key="2">
    <source>
        <dbReference type="ARBA" id="ARBA00022490"/>
    </source>
</evidence>
<evidence type="ECO:0000313" key="6">
    <source>
        <dbReference type="EMBL" id="PWH86259.1"/>
    </source>
</evidence>
<dbReference type="PANTHER" id="PTHR22572">
    <property type="entry name" value="SUGAR-1-PHOSPHATE GUANYL TRANSFERASE"/>
    <property type="match status" value="1"/>
</dbReference>
<dbReference type="InterPro" id="IPR006549">
    <property type="entry name" value="HAD-SF_hydro_IIIA"/>
</dbReference>
<name>A0A2U2XEM9_9FLAO</name>
<comment type="cofactor">
    <cofactor evidence="1">
        <name>Mg(2+)</name>
        <dbReference type="ChEBI" id="CHEBI:18420"/>
    </cofactor>
</comment>
<dbReference type="InterPro" id="IPR023214">
    <property type="entry name" value="HAD_sf"/>
</dbReference>
<dbReference type="RefSeq" id="WP_109358371.1">
    <property type="nucleotide sequence ID" value="NZ_QFRJ01000002.1"/>
</dbReference>
<dbReference type="NCBIfam" id="TIGR01662">
    <property type="entry name" value="HAD-SF-IIIA"/>
    <property type="match status" value="1"/>
</dbReference>
<reference evidence="6 7" key="2">
    <citation type="submission" date="2018-05" db="EMBL/GenBank/DDBJ databases">
        <authorList>
            <person name="Lanie J.A."/>
            <person name="Ng W.-L."/>
            <person name="Kazmierczak K.M."/>
            <person name="Andrzejewski T.M."/>
            <person name="Davidsen T.M."/>
            <person name="Wayne K.J."/>
            <person name="Tettelin H."/>
            <person name="Glass J.I."/>
            <person name="Rusch D."/>
            <person name="Podicherti R."/>
            <person name="Tsui H.-C.T."/>
            <person name="Winkler M.E."/>
        </authorList>
    </citation>
    <scope>NUCLEOTIDE SEQUENCE [LARGE SCALE GENOMIC DNA]</scope>
    <source>
        <strain evidence="6 7">C305</strain>
    </source>
</reference>
<comment type="caution">
    <text evidence="6">The sequence shown here is derived from an EMBL/GenBank/DDBJ whole genome shotgun (WGS) entry which is preliminary data.</text>
</comment>
<evidence type="ECO:0000313" key="7">
    <source>
        <dbReference type="Proteomes" id="UP000245370"/>
    </source>
</evidence>
<dbReference type="AlphaFoldDB" id="A0A2U2XEM9"/>